<evidence type="ECO:0000313" key="3">
    <source>
        <dbReference type="EMBL" id="QGT78937.1"/>
    </source>
</evidence>
<organism evidence="3 4">
    <name type="scientific">Guyparkeria halophila</name>
    <dbReference type="NCBI Taxonomy" id="47960"/>
    <lineage>
        <taxon>Bacteria</taxon>
        <taxon>Pseudomonadati</taxon>
        <taxon>Pseudomonadota</taxon>
        <taxon>Gammaproteobacteria</taxon>
        <taxon>Chromatiales</taxon>
        <taxon>Thioalkalibacteraceae</taxon>
        <taxon>Guyparkeria</taxon>
    </lineage>
</organism>
<reference evidence="3 4" key="1">
    <citation type="submission" date="2019-11" db="EMBL/GenBank/DDBJ databases">
        <authorList>
            <person name="Zhang J."/>
            <person name="Sun C."/>
        </authorList>
    </citation>
    <scope>NUCLEOTIDE SEQUENCE [LARGE SCALE GENOMIC DNA]</scope>
    <source>
        <strain evidence="4">sp2</strain>
    </source>
</reference>
<evidence type="ECO:0000256" key="1">
    <source>
        <dbReference type="SAM" id="Coils"/>
    </source>
</evidence>
<dbReference type="EMBL" id="CP046415">
    <property type="protein sequence ID" value="QGT78937.1"/>
    <property type="molecule type" value="Genomic_DNA"/>
</dbReference>
<name>A0A6I6D3W4_9GAMM</name>
<dbReference type="Gene3D" id="2.40.50.100">
    <property type="match status" value="1"/>
</dbReference>
<sequence length="358" mass="38953">MSPIRRRWMIRMAAIALVVGFVGWWAYQQLTVVEDHPGLASGNGRIEAVEIDIAAKVPGRVESIGVEEGEFVTTGQPVATLDTSTLEAELHQAEARLRQASSDVVTARSQVILREAERAAAESLLAQRQAELDIAEKRLARTSQLVKSGSVSRQEVDNDEARVKGAAAAVSAARAQIAAADAAIATARAQVVGAEEAVAAARATIERIEADIADSTLYAPRDGRIQYLVAQPGEVVGAGGRVMNMIDLKDVYMTFFLPTDVVGRIAIGAEARLVIDAAPQYVIPARISFISDVAQFTPKTVETREERQKLMFRVRARLPVDLLERYIVQVKTGLPGVAWVRYDDDQPWPEHLAIRVPD</sequence>
<protein>
    <submittedName>
        <fullName evidence="3">HlyD family efflux transporter periplasmic adaptor subunit</fullName>
    </submittedName>
</protein>
<feature type="coiled-coil region" evidence="1">
    <location>
        <begin position="83"/>
        <end position="145"/>
    </location>
</feature>
<gene>
    <name evidence="3" type="ORF">GM160_08540</name>
</gene>
<accession>A0A6I6D3W4</accession>
<dbReference type="GO" id="GO:0005886">
    <property type="term" value="C:plasma membrane"/>
    <property type="evidence" value="ECO:0007669"/>
    <property type="project" value="TreeGrafter"/>
</dbReference>
<dbReference type="AlphaFoldDB" id="A0A6I6D3W4"/>
<dbReference type="Pfam" id="PF25876">
    <property type="entry name" value="HH_MFP_RND"/>
    <property type="match status" value="1"/>
</dbReference>
<feature type="domain" description="Multidrug resistance protein MdtA-like alpha-helical hairpin" evidence="2">
    <location>
        <begin position="119"/>
        <end position="190"/>
    </location>
</feature>
<dbReference type="Gene3D" id="2.40.30.170">
    <property type="match status" value="1"/>
</dbReference>
<evidence type="ECO:0000259" key="2">
    <source>
        <dbReference type="Pfam" id="PF25876"/>
    </source>
</evidence>
<evidence type="ECO:0000313" key="4">
    <source>
        <dbReference type="Proteomes" id="UP000427716"/>
    </source>
</evidence>
<dbReference type="Proteomes" id="UP000427716">
    <property type="component" value="Chromosome"/>
</dbReference>
<dbReference type="RefSeq" id="WP_156574567.1">
    <property type="nucleotide sequence ID" value="NZ_CP046415.1"/>
</dbReference>
<dbReference type="KEGG" id="ghl:GM160_08540"/>
<keyword evidence="1" id="KW-0175">Coiled coil</keyword>
<dbReference type="PANTHER" id="PTHR30438:SF2">
    <property type="entry name" value="MEMBRANE PROTEIN"/>
    <property type="match status" value="1"/>
</dbReference>
<dbReference type="SUPFAM" id="SSF111369">
    <property type="entry name" value="HlyD-like secretion proteins"/>
    <property type="match status" value="3"/>
</dbReference>
<keyword evidence="4" id="KW-1185">Reference proteome</keyword>
<dbReference type="InterPro" id="IPR058624">
    <property type="entry name" value="MdtA-like_HH"/>
</dbReference>
<proteinExistence type="predicted"/>
<dbReference type="Gene3D" id="1.10.287.470">
    <property type="entry name" value="Helix hairpin bin"/>
    <property type="match status" value="2"/>
</dbReference>
<dbReference type="PANTHER" id="PTHR30438">
    <property type="entry name" value="36 KDA ANTIGEN-RELATED"/>
    <property type="match status" value="1"/>
</dbReference>